<dbReference type="Gene3D" id="3.30.470.30">
    <property type="entry name" value="DNA ligase/mRNA capping enzyme"/>
    <property type="match status" value="1"/>
</dbReference>
<dbReference type="EMBL" id="CP002207">
    <property type="protein sequence ID" value="ADP32876.1"/>
    <property type="molecule type" value="Genomic_DNA"/>
</dbReference>
<reference evidence="2 3" key="1">
    <citation type="journal article" date="2011" name="Front. Microbiol.">
        <title>Genomic signatures of strain selection and enhancement in Bacillus atrophaeus var. globigii, a historical biowarfare simulant.</title>
        <authorList>
            <person name="Gibbons H.S."/>
            <person name="Broomall S.M."/>
            <person name="McNew L.A."/>
            <person name="Daligault H."/>
            <person name="Chapman C."/>
            <person name="Bruce D."/>
            <person name="Karavis M."/>
            <person name="Krepps M."/>
            <person name="McGregor P.A."/>
            <person name="Hong C."/>
            <person name="Park K.H."/>
            <person name="Akmal A."/>
            <person name="Feldman A."/>
            <person name="Lin J.S."/>
            <person name="Chang W.E."/>
            <person name="Higgs B.W."/>
            <person name="Demirev P."/>
            <person name="Lindquist J."/>
            <person name="Liem A."/>
            <person name="Fochler E."/>
            <person name="Read T.D."/>
            <person name="Tapia R."/>
            <person name="Johnson S."/>
            <person name="Bishop-Lilly K.A."/>
            <person name="Detter C."/>
            <person name="Han C."/>
            <person name="Sozhamannan S."/>
            <person name="Rosenzweig C.N."/>
            <person name="Skowronski E.W."/>
        </authorList>
    </citation>
    <scope>NUCLEOTIDE SEQUENCE [LARGE SCALE GENOMIC DNA]</scope>
    <source>
        <strain evidence="2 3">1942</strain>
    </source>
</reference>
<dbReference type="Proteomes" id="UP000006867">
    <property type="component" value="Chromosome"/>
</dbReference>
<feature type="domain" description="RNA ligase" evidence="1">
    <location>
        <begin position="26"/>
        <end position="191"/>
    </location>
</feature>
<evidence type="ECO:0000313" key="2">
    <source>
        <dbReference type="EMBL" id="ADP32876.1"/>
    </source>
</evidence>
<evidence type="ECO:0000259" key="1">
    <source>
        <dbReference type="Pfam" id="PF09414"/>
    </source>
</evidence>
<dbReference type="InterPro" id="IPR021122">
    <property type="entry name" value="RNA_ligase_dom_REL/Rnl2"/>
</dbReference>
<name>A0ABN3Z9S1_BACA1</name>
<proteinExistence type="predicted"/>
<protein>
    <recommendedName>
        <fullName evidence="1">RNA ligase domain-containing protein</fullName>
    </recommendedName>
</protein>
<evidence type="ECO:0000313" key="3">
    <source>
        <dbReference type="Proteomes" id="UP000006867"/>
    </source>
</evidence>
<dbReference type="SUPFAM" id="SSF56091">
    <property type="entry name" value="DNA ligase/mRNA capping enzyme, catalytic domain"/>
    <property type="match status" value="1"/>
</dbReference>
<organism evidence="2 3">
    <name type="scientific">Bacillus atrophaeus (strain 1942)</name>
    <dbReference type="NCBI Taxonomy" id="720555"/>
    <lineage>
        <taxon>Bacteria</taxon>
        <taxon>Bacillati</taxon>
        <taxon>Bacillota</taxon>
        <taxon>Bacilli</taxon>
        <taxon>Bacillales</taxon>
        <taxon>Bacillaceae</taxon>
        <taxon>Bacillus</taxon>
    </lineage>
</organism>
<dbReference type="Pfam" id="PF09414">
    <property type="entry name" value="RNA_ligase"/>
    <property type="match status" value="1"/>
</dbReference>
<dbReference type="RefSeq" id="WP_004429598.1">
    <property type="nucleotide sequence ID" value="NC_014639.1"/>
</dbReference>
<keyword evidence="3" id="KW-1185">Reference proteome</keyword>
<gene>
    <name evidence="2" type="ordered locus">BATR1942_09715</name>
</gene>
<accession>A0ABN3Z9S1</accession>
<sequence>MEQKKYTNVVRMGHRLTKDVFKEGDNIVVTEKIDSANASFTLDEKGELKAYSRNTELGEGNTLNGFLQWMHKNIDPAILVPDLIYFGEWTGNPHKVRYEGHEKQFFLFDVYSKKLDKYLPFSVARAEANYIGLTLVPVFYEGEYRGYEHLESMVGKTALGGKLGDIETGEGIVIKNYDHFNHEGKQVFVKMVTDAFREVKKQKPPRNPAEIGVEGMFIRNTVTPARVEKIFLKMLDEGVLEYDVAIEDMGKILKAVTPVVIADVLKEERDSLPEEYSDKALSKAASKVVPQIIKDILKERA</sequence>